<evidence type="ECO:0000313" key="11">
    <source>
        <dbReference type="Proteomes" id="UP000443353"/>
    </source>
</evidence>
<dbReference type="InterPro" id="IPR011701">
    <property type="entry name" value="MFS"/>
</dbReference>
<dbReference type="NCBIfam" id="NF003477">
    <property type="entry name" value="PRK05122.1"/>
    <property type="match status" value="1"/>
</dbReference>
<dbReference type="InterPro" id="IPR050171">
    <property type="entry name" value="MFS_Transporters"/>
</dbReference>
<dbReference type="SUPFAM" id="SSF103473">
    <property type="entry name" value="MFS general substrate transporter"/>
    <property type="match status" value="1"/>
</dbReference>
<keyword evidence="5 8" id="KW-0812">Transmembrane</keyword>
<feature type="transmembrane region" description="Helical" evidence="8">
    <location>
        <begin position="369"/>
        <end position="386"/>
    </location>
</feature>
<protein>
    <recommendedName>
        <fullName evidence="8">Uncharacterized MFS-type transporter GPY61_00850</fullName>
    </recommendedName>
</protein>
<keyword evidence="2 8" id="KW-0813">Transport</keyword>
<evidence type="ECO:0000256" key="5">
    <source>
        <dbReference type="ARBA" id="ARBA00022692"/>
    </source>
</evidence>
<evidence type="ECO:0000256" key="8">
    <source>
        <dbReference type="HAMAP-Rule" id="MF_02091"/>
    </source>
</evidence>
<sequence length="390" mass="39053">MSAAETLSMPSACRDRPAPAVIAALFCGCLAVGLPLPVVPLFIHDSLGFGSAVVGLAIGIQFLATVATRGYAGRVADVHGGRRAALQGALWWALGGLLYVVATLPGLSAGASLTILVVGRLAAGFGESQFVTGCVAWSIASVGPQRAGMSMSWTGIAIFAALAVGAPAGMALFTRSGAGATMLACVLSPLLGGAIALAAQPYAMAAGPRLPFHRVLGQIWREGAGLMLSGAGIAGLTAFASLYFALRGWGHAGLVMTAFGIGFIAVRLVLGHLPDRMGGYRVALWSLAVEAAGQVMLWQAPTEAAALAGALVTGLGCALVFPALGVEALKRVPPANRGSAMGAFVAFLDIAYGLAGPAAGIVAGRFGYGAVYLLGAGCALAGALLVRRLA</sequence>
<dbReference type="RefSeq" id="WP_160406587.1">
    <property type="nucleotide sequence ID" value="NZ_WSES01000001.1"/>
</dbReference>
<evidence type="ECO:0000313" key="10">
    <source>
        <dbReference type="EMBL" id="MVW58472.1"/>
    </source>
</evidence>
<feature type="transmembrane region" description="Helical" evidence="8">
    <location>
        <begin position="306"/>
        <end position="329"/>
    </location>
</feature>
<dbReference type="PROSITE" id="PS50850">
    <property type="entry name" value="MFS"/>
    <property type="match status" value="1"/>
</dbReference>
<keyword evidence="3 8" id="KW-1003">Cell membrane</keyword>
<dbReference type="GO" id="GO:0005886">
    <property type="term" value="C:plasma membrane"/>
    <property type="evidence" value="ECO:0007669"/>
    <property type="project" value="UniProtKB-SubCell"/>
</dbReference>
<dbReference type="InterPro" id="IPR037541">
    <property type="entry name" value="MFS_YfcJ"/>
</dbReference>
<name>A0A7X3K5M4_9BURK</name>
<evidence type="ECO:0000256" key="6">
    <source>
        <dbReference type="ARBA" id="ARBA00022989"/>
    </source>
</evidence>
<evidence type="ECO:0000256" key="4">
    <source>
        <dbReference type="ARBA" id="ARBA00022519"/>
    </source>
</evidence>
<keyword evidence="11" id="KW-1185">Reference proteome</keyword>
<evidence type="ECO:0000256" key="3">
    <source>
        <dbReference type="ARBA" id="ARBA00022475"/>
    </source>
</evidence>
<dbReference type="InterPro" id="IPR036259">
    <property type="entry name" value="MFS_trans_sf"/>
</dbReference>
<feature type="transmembrane region" description="Helical" evidence="8">
    <location>
        <begin position="179"/>
        <end position="203"/>
    </location>
</feature>
<feature type="transmembrane region" description="Helical" evidence="8">
    <location>
        <begin position="252"/>
        <end position="270"/>
    </location>
</feature>
<dbReference type="PANTHER" id="PTHR23517:SF1">
    <property type="match status" value="1"/>
</dbReference>
<reference evidence="10 11" key="1">
    <citation type="submission" date="2019-12" db="EMBL/GenBank/DDBJ databases">
        <authorList>
            <person name="Li C."/>
            <person name="Zhao J."/>
        </authorList>
    </citation>
    <scope>NUCLEOTIDE SEQUENCE [LARGE SCALE GENOMIC DNA]</scope>
    <source>
        <strain evidence="10 11">NEAU-DD11</strain>
    </source>
</reference>
<dbReference type="GO" id="GO:0022857">
    <property type="term" value="F:transmembrane transporter activity"/>
    <property type="evidence" value="ECO:0007669"/>
    <property type="project" value="UniProtKB-UniRule"/>
</dbReference>
<accession>A0A7X3K5M4</accession>
<dbReference type="Gene3D" id="1.20.1250.20">
    <property type="entry name" value="MFS general substrate transporter like domains"/>
    <property type="match status" value="1"/>
</dbReference>
<keyword evidence="7 8" id="KW-0472">Membrane</keyword>
<feature type="transmembrane region" description="Helical" evidence="8">
    <location>
        <begin position="21"/>
        <end position="43"/>
    </location>
</feature>
<evidence type="ECO:0000256" key="7">
    <source>
        <dbReference type="ARBA" id="ARBA00023136"/>
    </source>
</evidence>
<gene>
    <name evidence="10" type="ORF">GPY61_00850</name>
</gene>
<dbReference type="Proteomes" id="UP000443353">
    <property type="component" value="Unassembled WGS sequence"/>
</dbReference>
<feature type="transmembrane region" description="Helical" evidence="8">
    <location>
        <begin position="152"/>
        <end position="173"/>
    </location>
</feature>
<dbReference type="NCBIfam" id="NF009048">
    <property type="entry name" value="PRK12382.1"/>
    <property type="match status" value="1"/>
</dbReference>
<comment type="subcellular location">
    <subcellularLocation>
        <location evidence="8">Cell inner membrane</location>
        <topology evidence="8">Multi-pass membrane protein</topology>
    </subcellularLocation>
    <subcellularLocation>
        <location evidence="1">Cell membrane</location>
        <topology evidence="1">Multi-pass membrane protein</topology>
    </subcellularLocation>
</comment>
<dbReference type="Pfam" id="PF07690">
    <property type="entry name" value="MFS_1"/>
    <property type="match status" value="1"/>
</dbReference>
<evidence type="ECO:0000256" key="2">
    <source>
        <dbReference type="ARBA" id="ARBA00022448"/>
    </source>
</evidence>
<keyword evidence="6 8" id="KW-1133">Transmembrane helix</keyword>
<dbReference type="EMBL" id="WSES01000001">
    <property type="protein sequence ID" value="MVW58472.1"/>
    <property type="molecule type" value="Genomic_DNA"/>
</dbReference>
<evidence type="ECO:0000256" key="1">
    <source>
        <dbReference type="ARBA" id="ARBA00004651"/>
    </source>
</evidence>
<comment type="caution">
    <text evidence="8">Lacks conserved residue(s) required for the propagation of feature annotation.</text>
</comment>
<keyword evidence="4 8" id="KW-0997">Cell inner membrane</keyword>
<comment type="caution">
    <text evidence="10">The sequence shown here is derived from an EMBL/GenBank/DDBJ whole genome shotgun (WGS) entry which is preliminary data.</text>
</comment>
<feature type="transmembrane region" description="Helical" evidence="8">
    <location>
        <begin position="224"/>
        <end position="246"/>
    </location>
</feature>
<feature type="transmembrane region" description="Helical" evidence="8">
    <location>
        <begin position="341"/>
        <end position="363"/>
    </location>
</feature>
<feature type="transmembrane region" description="Helical" evidence="8">
    <location>
        <begin position="89"/>
        <end position="107"/>
    </location>
</feature>
<feature type="transmembrane region" description="Helical" evidence="8">
    <location>
        <begin position="49"/>
        <end position="68"/>
    </location>
</feature>
<organism evidence="10 11">
    <name type="scientific">Massilia cellulosiltytica</name>
    <dbReference type="NCBI Taxonomy" id="2683234"/>
    <lineage>
        <taxon>Bacteria</taxon>
        <taxon>Pseudomonadati</taxon>
        <taxon>Pseudomonadota</taxon>
        <taxon>Betaproteobacteria</taxon>
        <taxon>Burkholderiales</taxon>
        <taxon>Oxalobacteraceae</taxon>
        <taxon>Telluria group</taxon>
        <taxon>Massilia</taxon>
    </lineage>
</organism>
<dbReference type="PANTHER" id="PTHR23517">
    <property type="entry name" value="RESISTANCE PROTEIN MDTM, PUTATIVE-RELATED-RELATED"/>
    <property type="match status" value="1"/>
</dbReference>
<dbReference type="HAMAP" id="MF_02091">
    <property type="entry name" value="MFS_YfcJ"/>
    <property type="match status" value="1"/>
</dbReference>
<dbReference type="AlphaFoldDB" id="A0A7X3K5M4"/>
<evidence type="ECO:0000259" key="9">
    <source>
        <dbReference type="PROSITE" id="PS50850"/>
    </source>
</evidence>
<dbReference type="InterPro" id="IPR020846">
    <property type="entry name" value="MFS_dom"/>
</dbReference>
<comment type="similarity">
    <text evidence="8">Belongs to the major facilitator superfamily. YfcJ family.</text>
</comment>
<proteinExistence type="inferred from homology"/>
<dbReference type="CDD" id="cd17489">
    <property type="entry name" value="MFS_YfcJ_like"/>
    <property type="match status" value="1"/>
</dbReference>
<feature type="domain" description="Major facilitator superfamily (MFS) profile" evidence="9">
    <location>
        <begin position="181"/>
        <end position="390"/>
    </location>
</feature>